<evidence type="ECO:0000313" key="4">
    <source>
        <dbReference type="Proteomes" id="UP001160519"/>
    </source>
</evidence>
<feature type="domain" description="M23ase beta-sheet core" evidence="2">
    <location>
        <begin position="307"/>
        <end position="401"/>
    </location>
</feature>
<dbReference type="InterPro" id="IPR011055">
    <property type="entry name" value="Dup_hybrid_motif"/>
</dbReference>
<evidence type="ECO:0000313" key="3">
    <source>
        <dbReference type="EMBL" id="MDI1231840.1"/>
    </source>
</evidence>
<dbReference type="EMBL" id="JAQSDF010000045">
    <property type="protein sequence ID" value="MDI1231840.1"/>
    <property type="molecule type" value="Genomic_DNA"/>
</dbReference>
<dbReference type="PANTHER" id="PTHR21666:SF270">
    <property type="entry name" value="MUREIN HYDROLASE ACTIVATOR ENVC"/>
    <property type="match status" value="1"/>
</dbReference>
<feature type="coiled-coil region" evidence="1">
    <location>
        <begin position="22"/>
        <end position="105"/>
    </location>
</feature>
<organism evidence="3 4">
    <name type="scientific">Candidatus Methylobacter titanis</name>
    <dbReference type="NCBI Taxonomy" id="3053457"/>
    <lineage>
        <taxon>Bacteria</taxon>
        <taxon>Pseudomonadati</taxon>
        <taxon>Pseudomonadota</taxon>
        <taxon>Gammaproteobacteria</taxon>
        <taxon>Methylococcales</taxon>
        <taxon>Methylococcaceae</taxon>
        <taxon>Methylobacter</taxon>
    </lineage>
</organism>
<dbReference type="FunFam" id="2.70.70.10:FF:000003">
    <property type="entry name" value="Murein hydrolase activator EnvC"/>
    <property type="match status" value="1"/>
</dbReference>
<dbReference type="SUPFAM" id="SSF51261">
    <property type="entry name" value="Duplicated hybrid motif"/>
    <property type="match status" value="1"/>
</dbReference>
<dbReference type="AlphaFoldDB" id="A0AA43Q6W0"/>
<evidence type="ECO:0000259" key="2">
    <source>
        <dbReference type="Pfam" id="PF01551"/>
    </source>
</evidence>
<evidence type="ECO:0000256" key="1">
    <source>
        <dbReference type="SAM" id="Coils"/>
    </source>
</evidence>
<comment type="caution">
    <text evidence="3">The sequence shown here is derived from an EMBL/GenBank/DDBJ whole genome shotgun (WGS) entry which is preliminary data.</text>
</comment>
<keyword evidence="1" id="KW-0175">Coiled coil</keyword>
<reference evidence="3" key="1">
    <citation type="submission" date="2023-01" db="EMBL/GenBank/DDBJ databases">
        <title>Biogeochemical cycle of methane in antarctic sediments.</title>
        <authorList>
            <person name="Roldan D.M."/>
            <person name="Menes R.J."/>
        </authorList>
    </citation>
    <scope>NUCLEOTIDE SEQUENCE [LARGE SCALE GENOMIC DNA]</scope>
    <source>
        <strain evidence="3">K-2018 MAG008</strain>
    </source>
</reference>
<dbReference type="PANTHER" id="PTHR21666">
    <property type="entry name" value="PEPTIDASE-RELATED"/>
    <property type="match status" value="1"/>
</dbReference>
<dbReference type="InterPro" id="IPR016047">
    <property type="entry name" value="M23ase_b-sheet_dom"/>
</dbReference>
<dbReference type="CDD" id="cd12797">
    <property type="entry name" value="M23_peptidase"/>
    <property type="match status" value="1"/>
</dbReference>
<accession>A0AA43Q6W0</accession>
<feature type="coiled-coil region" evidence="1">
    <location>
        <begin position="159"/>
        <end position="186"/>
    </location>
</feature>
<dbReference type="Gene3D" id="2.70.70.10">
    <property type="entry name" value="Glucose Permease (Domain IIA)"/>
    <property type="match status" value="1"/>
</dbReference>
<protein>
    <submittedName>
        <fullName evidence="3">Peptidoglycan DD-metalloendopeptidase family protein</fullName>
    </submittedName>
</protein>
<proteinExistence type="predicted"/>
<dbReference type="Pfam" id="PF01551">
    <property type="entry name" value="Peptidase_M23"/>
    <property type="match status" value="1"/>
</dbReference>
<dbReference type="Proteomes" id="UP001160519">
    <property type="component" value="Unassembled WGS sequence"/>
</dbReference>
<keyword evidence="4" id="KW-1185">Reference proteome</keyword>
<name>A0AA43Q6W0_9GAMM</name>
<dbReference type="InterPro" id="IPR050570">
    <property type="entry name" value="Cell_wall_metabolism_enzyme"/>
</dbReference>
<sequence length="407" mass="46402">MRKRLICCFLLSAFVREGNTEVSRTNEELNQVQSGIEAASENRQRIQLQKNTLNTQLGEVETLYGRTAALLRTLQQQVEQKRQNLNKIQQEMHDSKTEVVRQNKELAGQIKAAYAMGKKEKLKLLLNQQDPALSSRMLVYYDYLNKARLTKLAVISESMQHLERLNKQQQLETELLEKDLERKKTEQIAIDRVRQRRSGLLMQLKKDFSSNEQQIIHLKESENKLKNLVSSLQRSTSDLAVEIEQTKNAYQAVEVSSEPAKILPNSGDNFSKLKGDFSTLKGQLPWPVKGRLTNKFGSIRAESTQTIWDGVLIDAREGTEIRAITRGKVVFSDWLRGYGLLIIMDHGNGFMTLYAFNQSLYRQVGEWVDVGEVIASVGQSGGRSHSGLYFGIRSKGKPVDPLEWCRK</sequence>
<gene>
    <name evidence="3" type="ORF">PSU93_11885</name>
</gene>
<dbReference type="GO" id="GO:0004222">
    <property type="term" value="F:metalloendopeptidase activity"/>
    <property type="evidence" value="ECO:0007669"/>
    <property type="project" value="TreeGrafter"/>
</dbReference>